<evidence type="ECO:0000256" key="6">
    <source>
        <dbReference type="SAM" id="Phobius"/>
    </source>
</evidence>
<evidence type="ECO:0000259" key="7">
    <source>
        <dbReference type="PROSITE" id="PS51999"/>
    </source>
</evidence>
<evidence type="ECO:0000256" key="2">
    <source>
        <dbReference type="ARBA" id="ARBA00022771"/>
    </source>
</evidence>
<evidence type="ECO:0000256" key="1">
    <source>
        <dbReference type="ARBA" id="ARBA00022723"/>
    </source>
</evidence>
<feature type="domain" description="GRF-type" evidence="7">
    <location>
        <begin position="14"/>
        <end position="56"/>
    </location>
</feature>
<feature type="coiled-coil region" evidence="5">
    <location>
        <begin position="65"/>
        <end position="113"/>
    </location>
</feature>
<dbReference type="Pfam" id="PF06839">
    <property type="entry name" value="Zn_ribbon_GRF"/>
    <property type="match status" value="1"/>
</dbReference>
<reference evidence="8 9" key="1">
    <citation type="journal article" date="2021" name="Comput. Struct. Biotechnol. J.">
        <title>De novo genome assembly of the potent medicinal plant Rehmannia glutinosa using nanopore technology.</title>
        <authorList>
            <person name="Ma L."/>
            <person name="Dong C."/>
            <person name="Song C."/>
            <person name="Wang X."/>
            <person name="Zheng X."/>
            <person name="Niu Y."/>
            <person name="Chen S."/>
            <person name="Feng W."/>
        </authorList>
    </citation>
    <scope>NUCLEOTIDE SEQUENCE [LARGE SCALE GENOMIC DNA]</scope>
    <source>
        <strain evidence="8">DH-2019</strain>
    </source>
</reference>
<dbReference type="PANTHER" id="PTHR33248">
    <property type="entry name" value="ZINC ION-BINDING PROTEIN"/>
    <property type="match status" value="1"/>
</dbReference>
<accession>A0ABR0V7V1</accession>
<dbReference type="PROSITE" id="PS51999">
    <property type="entry name" value="ZF_GRF"/>
    <property type="match status" value="1"/>
</dbReference>
<keyword evidence="6" id="KW-1133">Transmembrane helix</keyword>
<evidence type="ECO:0000256" key="4">
    <source>
        <dbReference type="PROSITE-ProRule" id="PRU01343"/>
    </source>
</evidence>
<dbReference type="InterPro" id="IPR010666">
    <property type="entry name" value="Znf_GRF"/>
</dbReference>
<keyword evidence="6" id="KW-0472">Membrane</keyword>
<sequence>MWRQTAEFSVNDKCECEKLIVKKTSWSDLNPGRKYVACEKFREVGGCTYFSWIDPPTCARARQIVPGLLRRANRFEDELKRLEKEFKRLEEELKRKEDELKVKEDLFKRKRSREKWLWMALLFSWIVMYLLN</sequence>
<dbReference type="Proteomes" id="UP001318860">
    <property type="component" value="Unassembled WGS sequence"/>
</dbReference>
<comment type="caution">
    <text evidence="8">The sequence shown here is derived from an EMBL/GenBank/DDBJ whole genome shotgun (WGS) entry which is preliminary data.</text>
</comment>
<evidence type="ECO:0000256" key="3">
    <source>
        <dbReference type="ARBA" id="ARBA00022833"/>
    </source>
</evidence>
<evidence type="ECO:0000256" key="5">
    <source>
        <dbReference type="SAM" id="Coils"/>
    </source>
</evidence>
<dbReference type="EMBL" id="JABTTQ020001383">
    <property type="protein sequence ID" value="KAK6131303.1"/>
    <property type="molecule type" value="Genomic_DNA"/>
</dbReference>
<keyword evidence="2 4" id="KW-0863">Zinc-finger</keyword>
<gene>
    <name evidence="8" type="ORF">DH2020_034953</name>
</gene>
<organism evidence="8 9">
    <name type="scientific">Rehmannia glutinosa</name>
    <name type="common">Chinese foxglove</name>
    <dbReference type="NCBI Taxonomy" id="99300"/>
    <lineage>
        <taxon>Eukaryota</taxon>
        <taxon>Viridiplantae</taxon>
        <taxon>Streptophyta</taxon>
        <taxon>Embryophyta</taxon>
        <taxon>Tracheophyta</taxon>
        <taxon>Spermatophyta</taxon>
        <taxon>Magnoliopsida</taxon>
        <taxon>eudicotyledons</taxon>
        <taxon>Gunneridae</taxon>
        <taxon>Pentapetalae</taxon>
        <taxon>asterids</taxon>
        <taxon>lamiids</taxon>
        <taxon>Lamiales</taxon>
        <taxon>Orobanchaceae</taxon>
        <taxon>Rehmannieae</taxon>
        <taxon>Rehmannia</taxon>
    </lineage>
</organism>
<keyword evidence="9" id="KW-1185">Reference proteome</keyword>
<evidence type="ECO:0000313" key="8">
    <source>
        <dbReference type="EMBL" id="KAK6131303.1"/>
    </source>
</evidence>
<name>A0ABR0V7V1_REHGL</name>
<proteinExistence type="predicted"/>
<keyword evidence="5" id="KW-0175">Coiled coil</keyword>
<keyword evidence="1" id="KW-0479">Metal-binding</keyword>
<evidence type="ECO:0000313" key="9">
    <source>
        <dbReference type="Proteomes" id="UP001318860"/>
    </source>
</evidence>
<protein>
    <recommendedName>
        <fullName evidence="7">GRF-type domain-containing protein</fullName>
    </recommendedName>
</protein>
<keyword evidence="6" id="KW-0812">Transmembrane</keyword>
<keyword evidence="3" id="KW-0862">Zinc</keyword>
<feature type="transmembrane region" description="Helical" evidence="6">
    <location>
        <begin position="116"/>
        <end position="131"/>
    </location>
</feature>